<dbReference type="InterPro" id="IPR013762">
    <property type="entry name" value="Integrase-like_cat_sf"/>
</dbReference>
<dbReference type="SUPFAM" id="SSF56349">
    <property type="entry name" value="DNA breaking-rejoining enzymes"/>
    <property type="match status" value="1"/>
</dbReference>
<dbReference type="GO" id="GO:0006310">
    <property type="term" value="P:DNA recombination"/>
    <property type="evidence" value="ECO:0007669"/>
    <property type="project" value="UniProtKB-KW"/>
</dbReference>
<evidence type="ECO:0000256" key="5">
    <source>
        <dbReference type="ARBA" id="ARBA00022618"/>
    </source>
</evidence>
<dbReference type="EMBL" id="FNDZ01000001">
    <property type="protein sequence ID" value="SDH93811.1"/>
    <property type="molecule type" value="Genomic_DNA"/>
</dbReference>
<dbReference type="Gene3D" id="1.10.443.10">
    <property type="entry name" value="Intergrase catalytic core"/>
    <property type="match status" value="1"/>
</dbReference>
<dbReference type="GO" id="GO:0007059">
    <property type="term" value="P:chromosome segregation"/>
    <property type="evidence" value="ECO:0007669"/>
    <property type="project" value="UniProtKB-KW"/>
</dbReference>
<evidence type="ECO:0000259" key="12">
    <source>
        <dbReference type="PROSITE" id="PS51898"/>
    </source>
</evidence>
<dbReference type="InterPro" id="IPR010998">
    <property type="entry name" value="Integrase_recombinase_N"/>
</dbReference>
<sequence>MTNQDLSQYHDEFISFLKVEKNSSPHTVANYKSDFKLFSTYLETYKILPTIPNMEPPIFRRYIHYLKDNEYKNSSIRRKINGLKSFFNYLVLVDYIPQSPLKTIIVPNKDKHLPIFFSEDQVLLLLRIAKQSTQPDALRDYLLIKLIASTGIRRQEAVNLDFKNIDFKNNSIRILGKGNKERFIPIRQELSDELWLFLQSRVPLSNQAVFVTRTGHRIHASRCHTIFRNLLEIAGLNNQGFSLHKLRHSYATMLVSHGAPIQAVQQLLGHQSLSTTTIYSHTSAEHLKEAADKLPY</sequence>
<keyword evidence="8 11" id="KW-0238">DNA-binding</keyword>
<dbReference type="PANTHER" id="PTHR30349:SF77">
    <property type="entry name" value="TYROSINE RECOMBINASE XERC"/>
    <property type="match status" value="1"/>
</dbReference>
<evidence type="ECO:0000256" key="6">
    <source>
        <dbReference type="ARBA" id="ARBA00022829"/>
    </source>
</evidence>
<dbReference type="InterPro" id="IPR044068">
    <property type="entry name" value="CB"/>
</dbReference>
<keyword evidence="7" id="KW-0229">DNA integration</keyword>
<dbReference type="Pfam" id="PF00589">
    <property type="entry name" value="Phage_integrase"/>
    <property type="match status" value="1"/>
</dbReference>
<evidence type="ECO:0000313" key="14">
    <source>
        <dbReference type="EMBL" id="SDH93811.1"/>
    </source>
</evidence>
<evidence type="ECO:0000256" key="1">
    <source>
        <dbReference type="ARBA" id="ARBA00003283"/>
    </source>
</evidence>
<dbReference type="PROSITE" id="PS51898">
    <property type="entry name" value="TYR_RECOMBINASE"/>
    <property type="match status" value="1"/>
</dbReference>
<dbReference type="InterPro" id="IPR002104">
    <property type="entry name" value="Integrase_catalytic"/>
</dbReference>
<dbReference type="PROSITE" id="PS51900">
    <property type="entry name" value="CB"/>
    <property type="match status" value="1"/>
</dbReference>
<organism evidence="14 15">
    <name type="scientific">Proteiniclasticum ruminis</name>
    <dbReference type="NCBI Taxonomy" id="398199"/>
    <lineage>
        <taxon>Bacteria</taxon>
        <taxon>Bacillati</taxon>
        <taxon>Bacillota</taxon>
        <taxon>Clostridia</taxon>
        <taxon>Eubacteriales</taxon>
        <taxon>Clostridiaceae</taxon>
        <taxon>Proteiniclasticum</taxon>
    </lineage>
</organism>
<evidence type="ECO:0000256" key="11">
    <source>
        <dbReference type="PROSITE-ProRule" id="PRU01248"/>
    </source>
</evidence>
<evidence type="ECO:0000256" key="4">
    <source>
        <dbReference type="ARBA" id="ARBA00022490"/>
    </source>
</evidence>
<dbReference type="Gene3D" id="1.10.150.130">
    <property type="match status" value="1"/>
</dbReference>
<dbReference type="AlphaFoldDB" id="A0A1G8GHJ6"/>
<proteinExistence type="inferred from homology"/>
<comment type="function">
    <text evidence="1">Site-specific tyrosine recombinase, which acts by catalyzing the cutting and rejoining of the recombining DNA molecules.</text>
</comment>
<accession>A0A1G8GHJ6</accession>
<dbReference type="InterPro" id="IPR004107">
    <property type="entry name" value="Integrase_SAM-like_N"/>
</dbReference>
<dbReference type="GO" id="GO:0051301">
    <property type="term" value="P:cell division"/>
    <property type="evidence" value="ECO:0007669"/>
    <property type="project" value="UniProtKB-KW"/>
</dbReference>
<evidence type="ECO:0000256" key="9">
    <source>
        <dbReference type="ARBA" id="ARBA00023172"/>
    </source>
</evidence>
<keyword evidence="9" id="KW-0233">DNA recombination</keyword>
<evidence type="ECO:0000256" key="7">
    <source>
        <dbReference type="ARBA" id="ARBA00022908"/>
    </source>
</evidence>
<dbReference type="GO" id="GO:0015074">
    <property type="term" value="P:DNA integration"/>
    <property type="evidence" value="ECO:0007669"/>
    <property type="project" value="UniProtKB-KW"/>
</dbReference>
<dbReference type="RefSeq" id="WP_031573088.1">
    <property type="nucleotide sequence ID" value="NZ_FNDZ01000001.1"/>
</dbReference>
<evidence type="ECO:0000256" key="3">
    <source>
        <dbReference type="ARBA" id="ARBA00008857"/>
    </source>
</evidence>
<evidence type="ECO:0000259" key="13">
    <source>
        <dbReference type="PROSITE" id="PS51900"/>
    </source>
</evidence>
<evidence type="ECO:0000256" key="10">
    <source>
        <dbReference type="ARBA" id="ARBA00023306"/>
    </source>
</evidence>
<gene>
    <name evidence="14" type="ORF">SAMN05421804_101265</name>
</gene>
<feature type="domain" description="Tyr recombinase" evidence="12">
    <location>
        <begin position="112"/>
        <end position="292"/>
    </location>
</feature>
<dbReference type="InterPro" id="IPR011010">
    <property type="entry name" value="DNA_brk_join_enz"/>
</dbReference>
<comment type="subcellular location">
    <subcellularLocation>
        <location evidence="2">Cytoplasm</location>
    </subcellularLocation>
</comment>
<dbReference type="Pfam" id="PF02899">
    <property type="entry name" value="Phage_int_SAM_1"/>
    <property type="match status" value="1"/>
</dbReference>
<keyword evidence="4" id="KW-0963">Cytoplasm</keyword>
<dbReference type="GO" id="GO:0003677">
    <property type="term" value="F:DNA binding"/>
    <property type="evidence" value="ECO:0007669"/>
    <property type="project" value="UniProtKB-UniRule"/>
</dbReference>
<evidence type="ECO:0000256" key="8">
    <source>
        <dbReference type="ARBA" id="ARBA00023125"/>
    </source>
</evidence>
<feature type="domain" description="Core-binding (CB)" evidence="13">
    <location>
        <begin position="4"/>
        <end position="91"/>
    </location>
</feature>
<keyword evidence="10" id="KW-0131">Cell cycle</keyword>
<dbReference type="GO" id="GO:0005737">
    <property type="term" value="C:cytoplasm"/>
    <property type="evidence" value="ECO:0007669"/>
    <property type="project" value="UniProtKB-SubCell"/>
</dbReference>
<evidence type="ECO:0000313" key="15">
    <source>
        <dbReference type="Proteomes" id="UP000183255"/>
    </source>
</evidence>
<dbReference type="InterPro" id="IPR050090">
    <property type="entry name" value="Tyrosine_recombinase_XerCD"/>
</dbReference>
<comment type="similarity">
    <text evidence="3">Belongs to the 'phage' integrase family.</text>
</comment>
<protein>
    <submittedName>
        <fullName evidence="14">Integrase/recombinase XerD</fullName>
    </submittedName>
</protein>
<keyword evidence="6" id="KW-0159">Chromosome partition</keyword>
<dbReference type="Proteomes" id="UP000183255">
    <property type="component" value="Unassembled WGS sequence"/>
</dbReference>
<name>A0A1G8GHJ6_9CLOT</name>
<reference evidence="14 15" key="1">
    <citation type="submission" date="2016-10" db="EMBL/GenBank/DDBJ databases">
        <authorList>
            <person name="de Groot N.N."/>
        </authorList>
    </citation>
    <scope>NUCLEOTIDE SEQUENCE [LARGE SCALE GENOMIC DNA]</scope>
    <source>
        <strain evidence="14 15">CGMCC 1.5058</strain>
    </source>
</reference>
<dbReference type="PANTHER" id="PTHR30349">
    <property type="entry name" value="PHAGE INTEGRASE-RELATED"/>
    <property type="match status" value="1"/>
</dbReference>
<evidence type="ECO:0000256" key="2">
    <source>
        <dbReference type="ARBA" id="ARBA00004496"/>
    </source>
</evidence>
<keyword evidence="5" id="KW-0132">Cell division</keyword>